<dbReference type="AlphaFoldDB" id="E3MVY9"/>
<dbReference type="InterPro" id="IPR036397">
    <property type="entry name" value="RNaseH_sf"/>
</dbReference>
<gene>
    <name evidence="13" type="ORF">CRE_23633</name>
</gene>
<evidence type="ECO:0000256" key="10">
    <source>
        <dbReference type="SAM" id="MobiDB-lite"/>
    </source>
</evidence>
<keyword evidence="14" id="KW-1185">Reference proteome</keyword>
<dbReference type="EMBL" id="DS268484">
    <property type="protein sequence ID" value="EFP10362.1"/>
    <property type="molecule type" value="Genomic_DNA"/>
</dbReference>
<feature type="DNA-binding region" description="Integrase-type" evidence="9">
    <location>
        <begin position="268"/>
        <end position="320"/>
    </location>
</feature>
<evidence type="ECO:0000256" key="1">
    <source>
        <dbReference type="ARBA" id="ARBA00022679"/>
    </source>
</evidence>
<keyword evidence="8" id="KW-0238">DNA-binding</keyword>
<feature type="region of interest" description="Disordered" evidence="10">
    <location>
        <begin position="638"/>
        <end position="665"/>
    </location>
</feature>
<feature type="domain" description="Integrase-type" evidence="12">
    <location>
        <begin position="268"/>
        <end position="320"/>
    </location>
</feature>
<dbReference type="InterPro" id="IPR050951">
    <property type="entry name" value="Retrovirus_Pol_polyprotein"/>
</dbReference>
<evidence type="ECO:0000313" key="14">
    <source>
        <dbReference type="Proteomes" id="UP000008281"/>
    </source>
</evidence>
<dbReference type="PROSITE" id="PS51027">
    <property type="entry name" value="INTEGRASE_DBD"/>
    <property type="match status" value="1"/>
</dbReference>
<dbReference type="GO" id="GO:0016779">
    <property type="term" value="F:nucleotidyltransferase activity"/>
    <property type="evidence" value="ECO:0007669"/>
    <property type="project" value="UniProtKB-KW"/>
</dbReference>
<feature type="domain" description="Integrase catalytic" evidence="11">
    <location>
        <begin position="32"/>
        <end position="190"/>
    </location>
</feature>
<evidence type="ECO:0000256" key="5">
    <source>
        <dbReference type="ARBA" id="ARBA00022759"/>
    </source>
</evidence>
<dbReference type="PANTHER" id="PTHR37984:SF15">
    <property type="entry name" value="INTEGRASE CATALYTIC DOMAIN-CONTAINING PROTEIN"/>
    <property type="match status" value="1"/>
</dbReference>
<reference evidence="13" key="1">
    <citation type="submission" date="2007-07" db="EMBL/GenBank/DDBJ databases">
        <title>PCAP assembly of the Caenorhabditis remanei genome.</title>
        <authorList>
            <consortium name="The Caenorhabditis remanei Sequencing Consortium"/>
            <person name="Wilson R.K."/>
        </authorList>
    </citation>
    <scope>NUCLEOTIDE SEQUENCE [LARGE SCALE GENOMIC DNA]</scope>
    <source>
        <strain evidence="13">PB4641</strain>
    </source>
</reference>
<evidence type="ECO:0000256" key="4">
    <source>
        <dbReference type="ARBA" id="ARBA00022723"/>
    </source>
</evidence>
<sequence>MRARVENHVKSCQKCLYTNDYTKMVAPLTPYKTEYPLQIVACDLIDVGLSTQGNRYILSIIDLFTKYGIGVPIPDKKGETVLKAFIERWAIGEGRVPEVLLTDQGREFCNEHFQKFAELVQMKHITTKGYDSRANGCVERFNKTLMHTIKKQNAVAAEWDDQVPFAVYAYNSVVHKTTGDSPMFLMYGRDAKGGLEKIGDDACGVSYVDMDEYKNLLVQELNKAYAFVKEHARQEQQEYKVLFDAKHRISQKSYPQPGARVLVEIPSEKMGARYPKLTNKWKGPYRVISCTENSATIVPVAGSNQETLKIPFDNLRNIPQQMDNTPVTTKKGRARLRNTVVAEITEKLVTDHDHDICIFSELYWCRCQRPCLFAIPGQKDLRLQSPTQVVRAVQLLQKNKEMTRADVMMLAQKRLPMLSEIPTPEAWHILSQCPTLSLWVKDIISWKEAFELQYAMTLEKWLGPELLQTMSSMVFCFPGVELKSVALALKHVKLLKDEDTVVERIRKNLETREVNVAVFVIPFSTSEQSKDSWQEAIHALPKEIDIIVVFSHISQFDHAKGEIFTQLVKELYRLDGKLTVLGPDFTVKFNLNRTLLNVSDRSNCLKYWEDLMRIVKEEKIIWPHLKLATLESAETNQSAATEATGASGSGFGPIRAHNSRGSRSGSYGLGSYSKFRHNR</sequence>
<dbReference type="OMA" id="HADHECE"/>
<evidence type="ECO:0000259" key="12">
    <source>
        <dbReference type="PROSITE" id="PS51027"/>
    </source>
</evidence>
<keyword evidence="5" id="KW-0255">Endonuclease</keyword>
<evidence type="ECO:0000256" key="8">
    <source>
        <dbReference type="ARBA" id="ARBA00023125"/>
    </source>
</evidence>
<dbReference type="PROSITE" id="PS50994">
    <property type="entry name" value="INTEGRASE"/>
    <property type="match status" value="1"/>
</dbReference>
<organism evidence="14">
    <name type="scientific">Caenorhabditis remanei</name>
    <name type="common">Caenorhabditis vulgaris</name>
    <dbReference type="NCBI Taxonomy" id="31234"/>
    <lineage>
        <taxon>Eukaryota</taxon>
        <taxon>Metazoa</taxon>
        <taxon>Ecdysozoa</taxon>
        <taxon>Nematoda</taxon>
        <taxon>Chromadorea</taxon>
        <taxon>Rhabditida</taxon>
        <taxon>Rhabditina</taxon>
        <taxon>Rhabditomorpha</taxon>
        <taxon>Rhabditoidea</taxon>
        <taxon>Rhabditidae</taxon>
        <taxon>Peloderinae</taxon>
        <taxon>Caenorhabditis</taxon>
    </lineage>
</organism>
<keyword evidence="2" id="KW-0548">Nucleotidyltransferase</keyword>
<keyword evidence="6" id="KW-0378">Hydrolase</keyword>
<dbReference type="PANTHER" id="PTHR37984">
    <property type="entry name" value="PROTEIN CBG26694"/>
    <property type="match status" value="1"/>
</dbReference>
<evidence type="ECO:0000256" key="7">
    <source>
        <dbReference type="ARBA" id="ARBA00022908"/>
    </source>
</evidence>
<dbReference type="InParanoid" id="E3MVY9"/>
<dbReference type="HOGENOM" id="CLU_017720_0_0_1"/>
<evidence type="ECO:0000256" key="9">
    <source>
        <dbReference type="PROSITE-ProRule" id="PRU00506"/>
    </source>
</evidence>
<name>E3MVY9_CAERE</name>
<keyword evidence="7" id="KW-0229">DNA integration</keyword>
<dbReference type="InterPro" id="IPR001584">
    <property type="entry name" value="Integrase_cat-core"/>
</dbReference>
<keyword evidence="1" id="KW-0808">Transferase</keyword>
<dbReference type="SUPFAM" id="SSF53098">
    <property type="entry name" value="Ribonuclease H-like"/>
    <property type="match status" value="1"/>
</dbReference>
<evidence type="ECO:0000313" key="13">
    <source>
        <dbReference type="EMBL" id="EFP10362.1"/>
    </source>
</evidence>
<dbReference type="OrthoDB" id="5839379at2759"/>
<protein>
    <submittedName>
        <fullName evidence="13">Uncharacterized protein</fullName>
    </submittedName>
</protein>
<dbReference type="GO" id="GO:0003677">
    <property type="term" value="F:DNA binding"/>
    <property type="evidence" value="ECO:0007669"/>
    <property type="project" value="UniProtKB-KW"/>
</dbReference>
<dbReference type="GO" id="GO:0015074">
    <property type="term" value="P:DNA integration"/>
    <property type="evidence" value="ECO:0007669"/>
    <property type="project" value="UniProtKB-KW"/>
</dbReference>
<dbReference type="InterPro" id="IPR001037">
    <property type="entry name" value="Integrase_C_retrovir"/>
</dbReference>
<dbReference type="STRING" id="31234.E3MVY9"/>
<keyword evidence="3" id="KW-0540">Nuclease</keyword>
<dbReference type="GO" id="GO:0016787">
    <property type="term" value="F:hydrolase activity"/>
    <property type="evidence" value="ECO:0007669"/>
    <property type="project" value="UniProtKB-KW"/>
</dbReference>
<dbReference type="GO" id="GO:0004519">
    <property type="term" value="F:endonuclease activity"/>
    <property type="evidence" value="ECO:0007669"/>
    <property type="project" value="UniProtKB-KW"/>
</dbReference>
<evidence type="ECO:0000256" key="3">
    <source>
        <dbReference type="ARBA" id="ARBA00022722"/>
    </source>
</evidence>
<dbReference type="InterPro" id="IPR012337">
    <property type="entry name" value="RNaseH-like_sf"/>
</dbReference>
<dbReference type="Gene3D" id="3.30.420.10">
    <property type="entry name" value="Ribonuclease H-like superfamily/Ribonuclease H"/>
    <property type="match status" value="1"/>
</dbReference>
<proteinExistence type="predicted"/>
<evidence type="ECO:0000256" key="2">
    <source>
        <dbReference type="ARBA" id="ARBA00022695"/>
    </source>
</evidence>
<accession>E3MVY9</accession>
<keyword evidence="4" id="KW-0479">Metal-binding</keyword>
<dbReference type="Pfam" id="PF00665">
    <property type="entry name" value="rve"/>
    <property type="match status" value="1"/>
</dbReference>
<dbReference type="GO" id="GO:0046872">
    <property type="term" value="F:metal ion binding"/>
    <property type="evidence" value="ECO:0007669"/>
    <property type="project" value="UniProtKB-KW"/>
</dbReference>
<dbReference type="Proteomes" id="UP000008281">
    <property type="component" value="Unassembled WGS sequence"/>
</dbReference>
<evidence type="ECO:0000256" key="6">
    <source>
        <dbReference type="ARBA" id="ARBA00022801"/>
    </source>
</evidence>
<evidence type="ECO:0000259" key="11">
    <source>
        <dbReference type="PROSITE" id="PS50994"/>
    </source>
</evidence>